<dbReference type="EMBL" id="PFFQ01000004">
    <property type="protein sequence ID" value="PIW19375.1"/>
    <property type="molecule type" value="Genomic_DNA"/>
</dbReference>
<evidence type="ECO:0000313" key="3">
    <source>
        <dbReference type="Proteomes" id="UP000231019"/>
    </source>
</evidence>
<feature type="compositionally biased region" description="Polar residues" evidence="1">
    <location>
        <begin position="49"/>
        <end position="83"/>
    </location>
</feature>
<feature type="region of interest" description="Disordered" evidence="1">
    <location>
        <begin position="186"/>
        <end position="206"/>
    </location>
</feature>
<evidence type="ECO:0000313" key="2">
    <source>
        <dbReference type="EMBL" id="PIW19375.1"/>
    </source>
</evidence>
<proteinExistence type="predicted"/>
<protein>
    <submittedName>
        <fullName evidence="2">Uncharacterized protein</fullName>
    </submittedName>
</protein>
<sequence>MSSMGSSVGQVSQTGPIHEEQPPSVETSEAQGQAPLAHDNTESKRKTGVISSTIYPAQRQGNQEQAPENQTASKTNQLNQTKTAGPKQSKKLTPLDKAKRQEEKIDNLAERITNVLKQISEFKTGMLDSNLAPSQRLQWVTEKYPGFSKIFGVLLTQLEPVILLMQRINQKLLEKNLIQGKRRLSHNAHDRVEQDSADHPPPPPPKVSFLELAEKNIVFCDNRKRPLYSIETMRGKHGYTASEEVLVPMIMENIIQAFQEVAPKAKAIPTPQSGFYAGKAMDQVMYNISEEEIMLFLNYVQKFPRGYVGKNFRITESFAGWVVSGTPDD</sequence>
<feature type="compositionally biased region" description="Basic and acidic residues" evidence="1">
    <location>
        <begin position="187"/>
        <end position="198"/>
    </location>
</feature>
<gene>
    <name evidence="2" type="ORF">COW36_00620</name>
</gene>
<feature type="compositionally biased region" description="Low complexity" evidence="1">
    <location>
        <begin position="1"/>
        <end position="13"/>
    </location>
</feature>
<feature type="region of interest" description="Disordered" evidence="1">
    <location>
        <begin position="1"/>
        <end position="100"/>
    </location>
</feature>
<organism evidence="2 3">
    <name type="scientific">bacterium (Candidatus Blackallbacteria) CG17_big_fil_post_rev_8_21_14_2_50_48_46</name>
    <dbReference type="NCBI Taxonomy" id="2014261"/>
    <lineage>
        <taxon>Bacteria</taxon>
        <taxon>Candidatus Blackallbacteria</taxon>
    </lineage>
</organism>
<comment type="caution">
    <text evidence="2">The sequence shown here is derived from an EMBL/GenBank/DDBJ whole genome shotgun (WGS) entry which is preliminary data.</text>
</comment>
<dbReference type="AlphaFoldDB" id="A0A2M7GB17"/>
<evidence type="ECO:0000256" key="1">
    <source>
        <dbReference type="SAM" id="MobiDB-lite"/>
    </source>
</evidence>
<reference evidence="2 3" key="1">
    <citation type="submission" date="2017-09" db="EMBL/GenBank/DDBJ databases">
        <title>Depth-based differentiation of microbial function through sediment-hosted aquifers and enrichment of novel symbionts in the deep terrestrial subsurface.</title>
        <authorList>
            <person name="Probst A.J."/>
            <person name="Ladd B."/>
            <person name="Jarett J.K."/>
            <person name="Geller-Mcgrath D.E."/>
            <person name="Sieber C.M."/>
            <person name="Emerson J.B."/>
            <person name="Anantharaman K."/>
            <person name="Thomas B.C."/>
            <person name="Malmstrom R."/>
            <person name="Stieglmeier M."/>
            <person name="Klingl A."/>
            <person name="Woyke T."/>
            <person name="Ryan C.M."/>
            <person name="Banfield J.F."/>
        </authorList>
    </citation>
    <scope>NUCLEOTIDE SEQUENCE [LARGE SCALE GENOMIC DNA]</scope>
    <source>
        <strain evidence="2">CG17_big_fil_post_rev_8_21_14_2_50_48_46</strain>
    </source>
</reference>
<name>A0A2M7GB17_9BACT</name>
<accession>A0A2M7GB17</accession>
<dbReference type="Proteomes" id="UP000231019">
    <property type="component" value="Unassembled WGS sequence"/>
</dbReference>